<dbReference type="OrthoDB" id="6513030at2759"/>
<dbReference type="InterPro" id="IPR008753">
    <property type="entry name" value="Peptidase_M13_N"/>
</dbReference>
<comment type="similarity">
    <text evidence="1">Belongs to the peptidase M13 family.</text>
</comment>
<dbReference type="Pfam" id="PF05649">
    <property type="entry name" value="Peptidase_M13_N"/>
    <property type="match status" value="1"/>
</dbReference>
<evidence type="ECO:0000256" key="1">
    <source>
        <dbReference type="ARBA" id="ARBA00007357"/>
    </source>
</evidence>
<evidence type="ECO:0000313" key="4">
    <source>
        <dbReference type="Proteomes" id="UP000288716"/>
    </source>
</evidence>
<dbReference type="InterPro" id="IPR000718">
    <property type="entry name" value="Peptidase_M13"/>
</dbReference>
<evidence type="ECO:0000313" key="3">
    <source>
        <dbReference type="EMBL" id="RWS29756.1"/>
    </source>
</evidence>
<organism evidence="3 4">
    <name type="scientific">Leptotrombidium deliense</name>
    <dbReference type="NCBI Taxonomy" id="299467"/>
    <lineage>
        <taxon>Eukaryota</taxon>
        <taxon>Metazoa</taxon>
        <taxon>Ecdysozoa</taxon>
        <taxon>Arthropoda</taxon>
        <taxon>Chelicerata</taxon>
        <taxon>Arachnida</taxon>
        <taxon>Acari</taxon>
        <taxon>Acariformes</taxon>
        <taxon>Trombidiformes</taxon>
        <taxon>Prostigmata</taxon>
        <taxon>Anystina</taxon>
        <taxon>Parasitengona</taxon>
        <taxon>Trombiculoidea</taxon>
        <taxon>Trombiculidae</taxon>
        <taxon>Leptotrombidium</taxon>
    </lineage>
</organism>
<dbReference type="Proteomes" id="UP000288716">
    <property type="component" value="Unassembled WGS sequence"/>
</dbReference>
<dbReference type="Gene3D" id="1.10.1380.10">
    <property type="entry name" value="Neutral endopeptidase , domain2"/>
    <property type="match status" value="1"/>
</dbReference>
<protein>
    <submittedName>
        <fullName evidence="3">Membrane metallo-endopeptidase-like 1 isoform X3</fullName>
    </submittedName>
</protein>
<feature type="domain" description="Peptidase M13 N-terminal" evidence="2">
    <location>
        <begin position="64"/>
        <end position="335"/>
    </location>
</feature>
<proteinExistence type="inferred from homology"/>
<comment type="caution">
    <text evidence="3">The sequence shown here is derived from an EMBL/GenBank/DDBJ whole genome shotgun (WGS) entry which is preliminary data.</text>
</comment>
<dbReference type="Gene3D" id="3.40.390.10">
    <property type="entry name" value="Collagenase (Catalytic Domain)"/>
    <property type="match status" value="1"/>
</dbReference>
<dbReference type="PROSITE" id="PS51885">
    <property type="entry name" value="NEPRILYSIN"/>
    <property type="match status" value="1"/>
</dbReference>
<reference evidence="3 4" key="1">
    <citation type="journal article" date="2018" name="Gigascience">
        <title>Genomes of trombidid mites reveal novel predicted allergens and laterally-transferred genes associated with secondary metabolism.</title>
        <authorList>
            <person name="Dong X."/>
            <person name="Chaisiri K."/>
            <person name="Xia D."/>
            <person name="Armstrong S.D."/>
            <person name="Fang Y."/>
            <person name="Donnelly M.J."/>
            <person name="Kadowaki T."/>
            <person name="McGarry J.W."/>
            <person name="Darby A.C."/>
            <person name="Makepeace B.L."/>
        </authorList>
    </citation>
    <scope>NUCLEOTIDE SEQUENCE [LARGE SCALE GENOMIC DNA]</scope>
    <source>
        <strain evidence="3">UoL-UT</strain>
    </source>
</reference>
<dbReference type="GO" id="GO:0004222">
    <property type="term" value="F:metalloendopeptidase activity"/>
    <property type="evidence" value="ECO:0007669"/>
    <property type="project" value="InterPro"/>
</dbReference>
<dbReference type="GO" id="GO:0016485">
    <property type="term" value="P:protein processing"/>
    <property type="evidence" value="ECO:0007669"/>
    <property type="project" value="TreeGrafter"/>
</dbReference>
<dbReference type="PANTHER" id="PTHR11733">
    <property type="entry name" value="ZINC METALLOPROTEASE FAMILY M13 NEPRILYSIN-RELATED"/>
    <property type="match status" value="1"/>
</dbReference>
<dbReference type="PANTHER" id="PTHR11733:SF167">
    <property type="entry name" value="FI17812P1-RELATED"/>
    <property type="match status" value="1"/>
</dbReference>
<dbReference type="EMBL" id="NCKV01000782">
    <property type="protein sequence ID" value="RWS29756.1"/>
    <property type="molecule type" value="Genomic_DNA"/>
</dbReference>
<keyword evidence="4" id="KW-1185">Reference proteome</keyword>
<dbReference type="InterPro" id="IPR024079">
    <property type="entry name" value="MetalloPept_cat_dom_sf"/>
</dbReference>
<dbReference type="GO" id="GO:0005886">
    <property type="term" value="C:plasma membrane"/>
    <property type="evidence" value="ECO:0007669"/>
    <property type="project" value="TreeGrafter"/>
</dbReference>
<dbReference type="InterPro" id="IPR042089">
    <property type="entry name" value="Peptidase_M13_dom_2"/>
</dbReference>
<accession>A0A443SQD8</accession>
<evidence type="ECO:0000259" key="2">
    <source>
        <dbReference type="Pfam" id="PF05649"/>
    </source>
</evidence>
<sequence>MPRKLLNINKNYVNIRKFCSKKIKYSGNLFHFNAFGHKILIFCKICYFVAEKRIKESLNEKIDPCDDFYGFACGNWLSKNPLPVDKMRWSPLDILELQIKYQMKSVFEKKRKERPKFEKFTYKLYEDCLRQNSIHANVSSAALRRLLKKFGGWPLIQKRWKFNFSFERVYGYIRSSFGVNWILGVYLYTETERNALRTLLYLDAPSFVVERKLLYSPIFDNRLDSMNAYKKYIKSVALLLKEDTVDEKQLNADIDAMIEFEASLMKSASDQRSKISKSIRLKNLPTLYPKIRWSLLIREMSAITNVTLTPETEILVNDDRYYTKLSAILHSTSKR</sequence>
<gene>
    <name evidence="3" type="ORF">B4U80_07994</name>
</gene>
<dbReference type="VEuPathDB" id="VectorBase:LDEU002284"/>
<dbReference type="AlphaFoldDB" id="A0A443SQD8"/>
<name>A0A443SQD8_9ACAR</name>
<dbReference type="SUPFAM" id="SSF55486">
    <property type="entry name" value="Metalloproteases ('zincins'), catalytic domain"/>
    <property type="match status" value="1"/>
</dbReference>